<organism evidence="2 3">
    <name type="scientific">Cryptococcus depauperatus CBS 7841</name>
    <dbReference type="NCBI Taxonomy" id="1295531"/>
    <lineage>
        <taxon>Eukaryota</taxon>
        <taxon>Fungi</taxon>
        <taxon>Dikarya</taxon>
        <taxon>Basidiomycota</taxon>
        <taxon>Agaricomycotina</taxon>
        <taxon>Tremellomycetes</taxon>
        <taxon>Tremellales</taxon>
        <taxon>Cryptococcaceae</taxon>
        <taxon>Cryptococcus</taxon>
    </lineage>
</organism>
<dbReference type="GeneID" id="91089169"/>
<feature type="compositionally biased region" description="Basic and acidic residues" evidence="1">
    <location>
        <begin position="43"/>
        <end position="59"/>
    </location>
</feature>
<accession>A0AAJ8M2P8</accession>
<evidence type="ECO:0000256" key="1">
    <source>
        <dbReference type="SAM" id="MobiDB-lite"/>
    </source>
</evidence>
<dbReference type="AlphaFoldDB" id="A0AAJ8M2P8"/>
<sequence length="92" mass="9938">MHTRISGVVVAVTADAKRSNDSPAVSRSTEKVWEWIGNKGRHREKDREDRNEERDSDARRHFAVGCYTPYVPASPVAAAAAAATVGVVTGMG</sequence>
<dbReference type="EMBL" id="CP143789">
    <property type="protein sequence ID" value="WVN89730.1"/>
    <property type="molecule type" value="Genomic_DNA"/>
</dbReference>
<protein>
    <submittedName>
        <fullName evidence="2">Uncharacterized protein</fullName>
    </submittedName>
</protein>
<dbReference type="Proteomes" id="UP000094043">
    <property type="component" value="Chromosome 6"/>
</dbReference>
<reference evidence="2" key="3">
    <citation type="submission" date="2024-01" db="EMBL/GenBank/DDBJ databases">
        <authorList>
            <person name="Coelho M.A."/>
            <person name="David-Palma M."/>
            <person name="Shea T."/>
            <person name="Sun S."/>
            <person name="Cuomo C.A."/>
            <person name="Heitman J."/>
        </authorList>
    </citation>
    <scope>NUCLEOTIDE SEQUENCE</scope>
    <source>
        <strain evidence="2">CBS 7841</strain>
    </source>
</reference>
<reference evidence="2" key="1">
    <citation type="submission" date="2016-06" db="EMBL/GenBank/DDBJ databases">
        <authorList>
            <person name="Cuomo C."/>
            <person name="Litvintseva A."/>
            <person name="Heitman J."/>
            <person name="Chen Y."/>
            <person name="Sun S."/>
            <person name="Springer D."/>
            <person name="Dromer F."/>
            <person name="Young S."/>
            <person name="Zeng Q."/>
            <person name="Chapman S."/>
            <person name="Gujja S."/>
            <person name="Saif S."/>
            <person name="Birren B."/>
        </authorList>
    </citation>
    <scope>NUCLEOTIDE SEQUENCE</scope>
    <source>
        <strain evidence="2">CBS 7841</strain>
    </source>
</reference>
<dbReference type="RefSeq" id="XP_066070430.1">
    <property type="nucleotide sequence ID" value="XM_066214333.1"/>
</dbReference>
<reference evidence="2" key="2">
    <citation type="journal article" date="2022" name="Elife">
        <title>Obligate sexual reproduction of a homothallic fungus closely related to the Cryptococcus pathogenic species complex.</title>
        <authorList>
            <person name="Passer A.R."/>
            <person name="Clancey S.A."/>
            <person name="Shea T."/>
            <person name="David-Palma M."/>
            <person name="Averette A.F."/>
            <person name="Boekhout T."/>
            <person name="Porcel B.M."/>
            <person name="Nowrousian M."/>
            <person name="Cuomo C.A."/>
            <person name="Sun S."/>
            <person name="Heitman J."/>
            <person name="Coelho M.A."/>
        </authorList>
    </citation>
    <scope>NUCLEOTIDE SEQUENCE</scope>
    <source>
        <strain evidence="2">CBS 7841</strain>
    </source>
</reference>
<keyword evidence="3" id="KW-1185">Reference proteome</keyword>
<name>A0AAJ8M2P8_9TREE</name>
<evidence type="ECO:0000313" key="3">
    <source>
        <dbReference type="Proteomes" id="UP000094043"/>
    </source>
</evidence>
<evidence type="ECO:0000313" key="2">
    <source>
        <dbReference type="EMBL" id="WVN89730.1"/>
    </source>
</evidence>
<proteinExistence type="predicted"/>
<dbReference type="KEGG" id="cdep:91089169"/>
<feature type="region of interest" description="Disordered" evidence="1">
    <location>
        <begin position="40"/>
        <end position="59"/>
    </location>
</feature>
<gene>
    <name evidence="2" type="ORF">L203_104960</name>
</gene>